<dbReference type="GO" id="GO:0003677">
    <property type="term" value="F:DNA binding"/>
    <property type="evidence" value="ECO:0007669"/>
    <property type="project" value="UniProtKB-KW"/>
</dbReference>
<dbReference type="SUPFAM" id="SSF46955">
    <property type="entry name" value="Putative DNA-binding domain"/>
    <property type="match status" value="1"/>
</dbReference>
<comment type="caution">
    <text evidence="3">The sequence shown here is derived from an EMBL/GenBank/DDBJ whole genome shotgun (WGS) entry which is preliminary data.</text>
</comment>
<proteinExistence type="predicted"/>
<dbReference type="CDD" id="cd04770">
    <property type="entry name" value="HTH_HMRTR"/>
    <property type="match status" value="1"/>
</dbReference>
<dbReference type="OrthoDB" id="9802039at2"/>
<evidence type="ECO:0000259" key="2">
    <source>
        <dbReference type="PROSITE" id="PS50937"/>
    </source>
</evidence>
<dbReference type="InterPro" id="IPR009061">
    <property type="entry name" value="DNA-bd_dom_put_sf"/>
</dbReference>
<name>A0A099L0B4_COLPS</name>
<feature type="domain" description="HTH merR-type" evidence="2">
    <location>
        <begin position="1"/>
        <end position="70"/>
    </location>
</feature>
<dbReference type="GO" id="GO:0008270">
    <property type="term" value="F:zinc ion binding"/>
    <property type="evidence" value="ECO:0007669"/>
    <property type="project" value="InterPro"/>
</dbReference>
<keyword evidence="1" id="KW-0238">DNA-binding</keyword>
<sequence length="138" mass="15555">MYRIGELAQKLSVSTDTLRYYEKHKLLSATSRGDNGYRFYNEEALKIMQFIIRAKGIGFSLNEINDLLSIKVDKARHSCADVKSFTQHKLDQVNNKIAELNRFKGSLELLVDACCGGEEQAIHCSILSALENVDAINK</sequence>
<evidence type="ECO:0000313" key="4">
    <source>
        <dbReference type="Proteomes" id="UP000029868"/>
    </source>
</evidence>
<dbReference type="NCBIfam" id="TIGR02043">
    <property type="entry name" value="ZntR"/>
    <property type="match status" value="1"/>
</dbReference>
<dbReference type="Proteomes" id="UP000029868">
    <property type="component" value="Unassembled WGS sequence"/>
</dbReference>
<dbReference type="Pfam" id="PF13411">
    <property type="entry name" value="MerR_1"/>
    <property type="match status" value="1"/>
</dbReference>
<dbReference type="PRINTS" id="PR00040">
    <property type="entry name" value="HTHMERR"/>
</dbReference>
<dbReference type="AlphaFoldDB" id="A0A099L0B4"/>
<dbReference type="PANTHER" id="PTHR30204:SF92">
    <property type="entry name" value="HTH-TYPE TRANSCRIPTIONAL REGULATOR ZNTR"/>
    <property type="match status" value="1"/>
</dbReference>
<dbReference type="RefSeq" id="WP_033081347.1">
    <property type="nucleotide sequence ID" value="NZ_JQEC01000011.1"/>
</dbReference>
<dbReference type="GO" id="GO:0003700">
    <property type="term" value="F:DNA-binding transcription factor activity"/>
    <property type="evidence" value="ECO:0007669"/>
    <property type="project" value="InterPro"/>
</dbReference>
<dbReference type="PROSITE" id="PS50937">
    <property type="entry name" value="HTH_MERR_2"/>
    <property type="match status" value="1"/>
</dbReference>
<dbReference type="NCBIfam" id="NF007069">
    <property type="entry name" value="PRK09514.1"/>
    <property type="match status" value="1"/>
</dbReference>
<organism evidence="3 4">
    <name type="scientific">Colwellia psychrerythraea</name>
    <name type="common">Vibrio psychroerythus</name>
    <dbReference type="NCBI Taxonomy" id="28229"/>
    <lineage>
        <taxon>Bacteria</taxon>
        <taxon>Pseudomonadati</taxon>
        <taxon>Pseudomonadota</taxon>
        <taxon>Gammaproteobacteria</taxon>
        <taxon>Alteromonadales</taxon>
        <taxon>Colwelliaceae</taxon>
        <taxon>Colwellia</taxon>
    </lineage>
</organism>
<evidence type="ECO:0000256" key="1">
    <source>
        <dbReference type="ARBA" id="ARBA00023125"/>
    </source>
</evidence>
<dbReference type="InterPro" id="IPR011788">
    <property type="entry name" value="ZntR"/>
</dbReference>
<dbReference type="SMART" id="SM00422">
    <property type="entry name" value="HTH_MERR"/>
    <property type="match status" value="1"/>
</dbReference>
<dbReference type="InterPro" id="IPR000551">
    <property type="entry name" value="MerR-type_HTH_dom"/>
</dbReference>
<dbReference type="GO" id="GO:0006351">
    <property type="term" value="P:DNA-templated transcription"/>
    <property type="evidence" value="ECO:0007669"/>
    <property type="project" value="InterPro"/>
</dbReference>
<dbReference type="Gene3D" id="1.10.1660.10">
    <property type="match status" value="1"/>
</dbReference>
<evidence type="ECO:0000313" key="3">
    <source>
        <dbReference type="EMBL" id="KGJ96419.1"/>
    </source>
</evidence>
<protein>
    <submittedName>
        <fullName evidence="3">Zn-responsive transcriptional regulator ZntR, MerR family</fullName>
    </submittedName>
</protein>
<accession>A0A099L0B4</accession>
<dbReference type="InterPro" id="IPR047057">
    <property type="entry name" value="MerR_fam"/>
</dbReference>
<gene>
    <name evidence="3" type="ORF">GAB14E_0366</name>
</gene>
<dbReference type="PANTHER" id="PTHR30204">
    <property type="entry name" value="REDOX-CYCLING DRUG-SENSING TRANSCRIPTIONAL ACTIVATOR SOXR"/>
    <property type="match status" value="1"/>
</dbReference>
<reference evidence="3 4" key="1">
    <citation type="submission" date="2014-08" db="EMBL/GenBank/DDBJ databases">
        <title>Genomic and Phenotypic Diversity of Colwellia psychrerythraea strains from Disparate Marine Basins.</title>
        <authorList>
            <person name="Techtmann S.M."/>
            <person name="Stelling S.C."/>
            <person name="Utturkar S.M."/>
            <person name="Alshibli N."/>
            <person name="Harris A."/>
            <person name="Brown S.D."/>
            <person name="Hazen T.C."/>
        </authorList>
    </citation>
    <scope>NUCLEOTIDE SEQUENCE [LARGE SCALE GENOMIC DNA]</scope>
    <source>
        <strain evidence="3 4">GAB14E</strain>
    </source>
</reference>
<dbReference type="PATRIC" id="fig|28229.3.peg.1304"/>
<dbReference type="EMBL" id="JQEC01000011">
    <property type="protein sequence ID" value="KGJ96419.1"/>
    <property type="molecule type" value="Genomic_DNA"/>
</dbReference>